<dbReference type="CDD" id="cd00118">
    <property type="entry name" value="LysM"/>
    <property type="match status" value="1"/>
</dbReference>
<evidence type="ECO:0000313" key="9">
    <source>
        <dbReference type="Proteomes" id="UP000215043"/>
    </source>
</evidence>
<dbReference type="EMBL" id="CP022752">
    <property type="protein sequence ID" value="ASU77380.1"/>
    <property type="molecule type" value="Genomic_DNA"/>
</dbReference>
<evidence type="ECO:0000256" key="4">
    <source>
        <dbReference type="SAM" id="SignalP"/>
    </source>
</evidence>
<keyword evidence="8" id="KW-1185">Reference proteome</keyword>
<sequence>MARYKGKHRKSSNFARNAARVAVAGAVVATPLAVAAPASAADWDELAQCESSGDWHINTGNGFYGGLQFTPSTWSAFGGDQYAPNAHQASRAEQIAIAKKVLAAQGPGAWPGCTAKTNWVSGSTDNAGTVSEDSSSEEQAAAQQQSAPKREQPAETKSDSAQESEELVVRSNGADYTVRSGDTLSEIGKRFGVHYQDIYERNSDVLESPDLIFPGQQLDVR</sequence>
<feature type="signal peptide" evidence="4">
    <location>
        <begin position="1"/>
        <end position="40"/>
    </location>
</feature>
<feature type="compositionally biased region" description="Polar residues" evidence="3">
    <location>
        <begin position="115"/>
        <end position="133"/>
    </location>
</feature>
<dbReference type="SUPFAM" id="SSF54106">
    <property type="entry name" value="LysM domain"/>
    <property type="match status" value="1"/>
</dbReference>
<gene>
    <name evidence="6" type="ORF">CDG81_02595</name>
    <name evidence="7" type="ORF">IL38_18380</name>
</gene>
<dbReference type="PROSITE" id="PS51782">
    <property type="entry name" value="LYSM"/>
    <property type="match status" value="1"/>
</dbReference>
<dbReference type="InterPro" id="IPR018392">
    <property type="entry name" value="LysM"/>
</dbReference>
<evidence type="ECO:0000256" key="1">
    <source>
        <dbReference type="ARBA" id="ARBA00010830"/>
    </source>
</evidence>
<dbReference type="EMBL" id="JPMV01000035">
    <property type="protein sequence ID" value="KGI80119.1"/>
    <property type="molecule type" value="Genomic_DNA"/>
</dbReference>
<dbReference type="OrthoDB" id="5244067at2"/>
<dbReference type="SUPFAM" id="SSF53955">
    <property type="entry name" value="Lysozyme-like"/>
    <property type="match status" value="1"/>
</dbReference>
<dbReference type="AlphaFoldDB" id="A0A099D257"/>
<proteinExistence type="inferred from homology"/>
<reference evidence="7 8" key="1">
    <citation type="journal article" date="2014" name="PLoS ONE">
        <title>Identification and Characterization of a New Erythromycin Biosynthetic Gene Cluster in Actinopolyspora erythraea YIM90600, a Novel Erythronolide-Producing Halophilic Actinomycete Isolated from Salt Field.</title>
        <authorList>
            <person name="Chen D."/>
            <person name="Feng J."/>
            <person name="Huang L."/>
            <person name="Zhang Q."/>
            <person name="Wu J."/>
            <person name="Zhu X."/>
            <person name="Duan Y."/>
            <person name="Xu Z."/>
        </authorList>
    </citation>
    <scope>NUCLEOTIDE SEQUENCE [LARGE SCALE GENOMIC DNA]</scope>
    <source>
        <strain evidence="7 8">YIM90600</strain>
    </source>
</reference>
<dbReference type="GO" id="GO:0016787">
    <property type="term" value="F:hydrolase activity"/>
    <property type="evidence" value="ECO:0007669"/>
    <property type="project" value="UniProtKB-KW"/>
</dbReference>
<reference evidence="6 9" key="2">
    <citation type="submission" date="2017-08" db="EMBL/GenBank/DDBJ databases">
        <title>The complete genome sequence of moderately halophilic actinomycete Actinopolyspora erythraea YIM 90600, the producer of novel erythromycin, novel actinopolysporins A-C and tubercidin.</title>
        <authorList>
            <person name="Yin M."/>
            <person name="Tang S."/>
        </authorList>
    </citation>
    <scope>NUCLEOTIDE SEQUENCE [LARGE SCALE GENOMIC DNA]</scope>
    <source>
        <strain evidence="6 9">YIM 90600</strain>
    </source>
</reference>
<dbReference type="SMART" id="SM00257">
    <property type="entry name" value="LysM"/>
    <property type="match status" value="1"/>
</dbReference>
<dbReference type="Pfam" id="PF01476">
    <property type="entry name" value="LysM"/>
    <property type="match status" value="1"/>
</dbReference>
<dbReference type="RefSeq" id="WP_043576012.1">
    <property type="nucleotide sequence ID" value="NZ_CP022752.1"/>
</dbReference>
<dbReference type="Pfam" id="PF06737">
    <property type="entry name" value="Transglycosylas"/>
    <property type="match status" value="1"/>
</dbReference>
<comment type="similarity">
    <text evidence="1">Belongs to the transglycosylase family. Rpf subfamily.</text>
</comment>
<dbReference type="PANTHER" id="PTHR34700:SF4">
    <property type="entry name" value="PHAGE-LIKE ELEMENT PBSX PROTEIN XKDP"/>
    <property type="match status" value="1"/>
</dbReference>
<dbReference type="Proteomes" id="UP000029737">
    <property type="component" value="Unassembled WGS sequence"/>
</dbReference>
<dbReference type="HOGENOM" id="CLU_045108_0_0_11"/>
<evidence type="ECO:0000313" key="8">
    <source>
        <dbReference type="Proteomes" id="UP000029737"/>
    </source>
</evidence>
<feature type="compositionally biased region" description="Low complexity" evidence="3">
    <location>
        <begin position="137"/>
        <end position="147"/>
    </location>
</feature>
<protein>
    <submittedName>
        <fullName evidence="6">Transglycosylase</fullName>
    </submittedName>
</protein>
<feature type="compositionally biased region" description="Basic and acidic residues" evidence="3">
    <location>
        <begin position="148"/>
        <end position="160"/>
    </location>
</feature>
<evidence type="ECO:0000256" key="3">
    <source>
        <dbReference type="SAM" id="MobiDB-lite"/>
    </source>
</evidence>
<feature type="chain" id="PRO_5001944504" evidence="4">
    <location>
        <begin position="41"/>
        <end position="221"/>
    </location>
</feature>
<evidence type="ECO:0000313" key="6">
    <source>
        <dbReference type="EMBL" id="ASU77380.1"/>
    </source>
</evidence>
<dbReference type="Proteomes" id="UP000215043">
    <property type="component" value="Chromosome"/>
</dbReference>
<keyword evidence="2" id="KW-0378">Hydrolase</keyword>
<feature type="domain" description="LysM" evidence="5">
    <location>
        <begin position="174"/>
        <end position="220"/>
    </location>
</feature>
<feature type="region of interest" description="Disordered" evidence="3">
    <location>
        <begin position="113"/>
        <end position="181"/>
    </location>
</feature>
<dbReference type="eggNOG" id="COG1388">
    <property type="taxonomic scope" value="Bacteria"/>
</dbReference>
<dbReference type="KEGG" id="aey:CDG81_02595"/>
<keyword evidence="4" id="KW-0732">Signal</keyword>
<organism evidence="6 9">
    <name type="scientific">Actinopolyspora erythraea</name>
    <dbReference type="NCBI Taxonomy" id="414996"/>
    <lineage>
        <taxon>Bacteria</taxon>
        <taxon>Bacillati</taxon>
        <taxon>Actinomycetota</taxon>
        <taxon>Actinomycetes</taxon>
        <taxon>Actinopolysporales</taxon>
        <taxon>Actinopolysporaceae</taxon>
        <taxon>Actinopolyspora</taxon>
    </lineage>
</organism>
<dbReference type="Gene3D" id="3.10.350.10">
    <property type="entry name" value="LysM domain"/>
    <property type="match status" value="1"/>
</dbReference>
<dbReference type="InterPro" id="IPR023346">
    <property type="entry name" value="Lysozyme-like_dom_sf"/>
</dbReference>
<dbReference type="Gene3D" id="1.10.530.10">
    <property type="match status" value="1"/>
</dbReference>
<dbReference type="InterPro" id="IPR036779">
    <property type="entry name" value="LysM_dom_sf"/>
</dbReference>
<accession>A0A099D257</accession>
<evidence type="ECO:0000256" key="2">
    <source>
        <dbReference type="ARBA" id="ARBA00022801"/>
    </source>
</evidence>
<evidence type="ECO:0000313" key="7">
    <source>
        <dbReference type="EMBL" id="KGI80119.1"/>
    </source>
</evidence>
<evidence type="ECO:0000259" key="5">
    <source>
        <dbReference type="PROSITE" id="PS51782"/>
    </source>
</evidence>
<name>A0A099D257_9ACTN</name>
<dbReference type="PANTHER" id="PTHR34700">
    <property type="entry name" value="POTASSIUM BINDING PROTEIN KBP"/>
    <property type="match status" value="1"/>
</dbReference>
<dbReference type="InterPro" id="IPR052196">
    <property type="entry name" value="Bact_Kbp"/>
</dbReference>
<dbReference type="CDD" id="cd13925">
    <property type="entry name" value="RPF"/>
    <property type="match status" value="1"/>
</dbReference>
<dbReference type="InterPro" id="IPR010618">
    <property type="entry name" value="RPF"/>
</dbReference>